<feature type="region of interest" description="Disordered" evidence="1">
    <location>
        <begin position="175"/>
        <end position="199"/>
    </location>
</feature>
<comment type="caution">
    <text evidence="2">The sequence shown here is derived from an EMBL/GenBank/DDBJ whole genome shotgun (WGS) entry which is preliminary data.</text>
</comment>
<organism evidence="2 3">
    <name type="scientific">Brevundimonas nasdae</name>
    <dbReference type="NCBI Taxonomy" id="172043"/>
    <lineage>
        <taxon>Bacteria</taxon>
        <taxon>Pseudomonadati</taxon>
        <taxon>Pseudomonadota</taxon>
        <taxon>Alphaproteobacteria</taxon>
        <taxon>Caulobacterales</taxon>
        <taxon>Caulobacteraceae</taxon>
        <taxon>Brevundimonas</taxon>
    </lineage>
</organism>
<accession>A0A0B4D1W4</accession>
<feature type="region of interest" description="Disordered" evidence="1">
    <location>
        <begin position="22"/>
        <end position="43"/>
    </location>
</feature>
<evidence type="ECO:0000256" key="1">
    <source>
        <dbReference type="SAM" id="MobiDB-lite"/>
    </source>
</evidence>
<sequence>MAVRAAGLDAPGADVHFDALHDDQAHGEDQEGVGDGQGVQVPSGGVAFDQVAQQRPTGEQHDQKDQTQRRGLGHQGAVRLFFDGDGLAAIPAGDATQDPADGQNHPGVGAEGRMGHVRVLRRPPDAQADQRQDDGRHDPQQLRLQHALATILQQHHHQHDRDHEQRDQFFRRHVVSPQRQDAASPEAAVGTLAASVRAG</sequence>
<feature type="region of interest" description="Disordered" evidence="1">
    <location>
        <begin position="52"/>
        <end position="71"/>
    </location>
</feature>
<dbReference type="Proteomes" id="UP000031166">
    <property type="component" value="Unassembled WGS sequence"/>
</dbReference>
<reference evidence="2 3" key="1">
    <citation type="submission" date="2014-12" db="EMBL/GenBank/DDBJ databases">
        <title>Genome sequencing of Brevundimonas nasdae TPW30.</title>
        <authorList>
            <person name="Tan P.W."/>
            <person name="Chan K.-G."/>
        </authorList>
    </citation>
    <scope>NUCLEOTIDE SEQUENCE [LARGE SCALE GENOMIC DNA]</scope>
    <source>
        <strain evidence="2 3">TPW30</strain>
    </source>
</reference>
<gene>
    <name evidence="2" type="ORF">RM53_08915</name>
</gene>
<evidence type="ECO:0000313" key="3">
    <source>
        <dbReference type="Proteomes" id="UP000031166"/>
    </source>
</evidence>
<dbReference type="AlphaFoldDB" id="A0A0B4D1W4"/>
<protein>
    <submittedName>
        <fullName evidence="2">Uncharacterized protein</fullName>
    </submittedName>
</protein>
<proteinExistence type="predicted"/>
<evidence type="ECO:0000313" key="2">
    <source>
        <dbReference type="EMBL" id="KIC58240.1"/>
    </source>
</evidence>
<name>A0A0B4D1W4_9CAUL</name>
<dbReference type="EMBL" id="JWSY01000012">
    <property type="protein sequence ID" value="KIC58240.1"/>
    <property type="molecule type" value="Genomic_DNA"/>
</dbReference>
<feature type="region of interest" description="Disordered" evidence="1">
    <location>
        <begin position="89"/>
        <end position="111"/>
    </location>
</feature>
<feature type="compositionally biased region" description="Basic and acidic residues" evidence="1">
    <location>
        <begin position="58"/>
        <end position="68"/>
    </location>
</feature>